<comment type="caution">
    <text evidence="2">The sequence shown here is derived from an EMBL/GenBank/DDBJ whole genome shotgun (WGS) entry which is preliminary data.</text>
</comment>
<dbReference type="EMBL" id="BAABJK010000004">
    <property type="protein sequence ID" value="GAA4966430.1"/>
    <property type="molecule type" value="Genomic_DNA"/>
</dbReference>
<evidence type="ECO:0000313" key="2">
    <source>
        <dbReference type="EMBL" id="GAA4966430.1"/>
    </source>
</evidence>
<accession>A0ABP9HBH6</accession>
<proteinExistence type="predicted"/>
<sequence length="131" mass="15097">MVKSFNLVEGYDFNRLELFEFSLIILVLVCIYYLFVRAIYLLKSTLKDLSEGNYFSELVITNFKTIGKLILACGISFSLYRFILRLLLLSEIKPGIDNGLIVSIILGLFFMFLSEVFAKARKTKEENDLTI</sequence>
<name>A0ABP9HBH6_9FLAO</name>
<protein>
    <recommendedName>
        <fullName evidence="4">DUF2975 domain-containing protein</fullName>
    </recommendedName>
</protein>
<feature type="transmembrane region" description="Helical" evidence="1">
    <location>
        <begin position="100"/>
        <end position="118"/>
    </location>
</feature>
<feature type="transmembrane region" description="Helical" evidence="1">
    <location>
        <begin position="69"/>
        <end position="88"/>
    </location>
</feature>
<feature type="transmembrane region" description="Helical" evidence="1">
    <location>
        <begin position="21"/>
        <end position="42"/>
    </location>
</feature>
<evidence type="ECO:0000256" key="1">
    <source>
        <dbReference type="SAM" id="Phobius"/>
    </source>
</evidence>
<keyword evidence="1" id="KW-0472">Membrane</keyword>
<evidence type="ECO:0008006" key="4">
    <source>
        <dbReference type="Google" id="ProtNLM"/>
    </source>
</evidence>
<keyword evidence="1" id="KW-1133">Transmembrane helix</keyword>
<organism evidence="2 3">
    <name type="scientific">Algibacter aquimarinus</name>
    <dbReference type="NCBI Taxonomy" id="1136748"/>
    <lineage>
        <taxon>Bacteria</taxon>
        <taxon>Pseudomonadati</taxon>
        <taxon>Bacteroidota</taxon>
        <taxon>Flavobacteriia</taxon>
        <taxon>Flavobacteriales</taxon>
        <taxon>Flavobacteriaceae</taxon>
        <taxon>Algibacter</taxon>
    </lineage>
</organism>
<evidence type="ECO:0000313" key="3">
    <source>
        <dbReference type="Proteomes" id="UP001501692"/>
    </source>
</evidence>
<keyword evidence="3" id="KW-1185">Reference proteome</keyword>
<dbReference type="InterPro" id="IPR021354">
    <property type="entry name" value="DUF2975"/>
</dbReference>
<reference evidence="3" key="1">
    <citation type="journal article" date="2019" name="Int. J. Syst. Evol. Microbiol.">
        <title>The Global Catalogue of Microorganisms (GCM) 10K type strain sequencing project: providing services to taxonomists for standard genome sequencing and annotation.</title>
        <authorList>
            <consortium name="The Broad Institute Genomics Platform"/>
            <consortium name="The Broad Institute Genome Sequencing Center for Infectious Disease"/>
            <person name="Wu L."/>
            <person name="Ma J."/>
        </authorList>
    </citation>
    <scope>NUCLEOTIDE SEQUENCE [LARGE SCALE GENOMIC DNA]</scope>
    <source>
        <strain evidence="3">JCM 18287</strain>
    </source>
</reference>
<dbReference type="Proteomes" id="UP001501692">
    <property type="component" value="Unassembled WGS sequence"/>
</dbReference>
<keyword evidence="1" id="KW-0812">Transmembrane</keyword>
<gene>
    <name evidence="2" type="ORF">GCM10023315_14610</name>
</gene>
<dbReference type="Pfam" id="PF11188">
    <property type="entry name" value="DUF2975"/>
    <property type="match status" value="1"/>
</dbReference>